<keyword evidence="9" id="KW-1185">Reference proteome</keyword>
<dbReference type="PANTHER" id="PTHR10177">
    <property type="entry name" value="CYCLINS"/>
    <property type="match status" value="1"/>
</dbReference>
<evidence type="ECO:0000313" key="8">
    <source>
        <dbReference type="EMBL" id="KAA3490424.1"/>
    </source>
</evidence>
<dbReference type="InterPro" id="IPR001357">
    <property type="entry name" value="BRCT_dom"/>
</dbReference>
<evidence type="ECO:0000259" key="7">
    <source>
        <dbReference type="PROSITE" id="PS50172"/>
    </source>
</evidence>
<feature type="domain" description="BRCT" evidence="7">
    <location>
        <begin position="273"/>
        <end position="344"/>
    </location>
</feature>
<dbReference type="AlphaFoldDB" id="A0A5B6XAU4"/>
<dbReference type="SUPFAM" id="SSF47954">
    <property type="entry name" value="Cyclin-like"/>
    <property type="match status" value="2"/>
</dbReference>
<dbReference type="CDD" id="cd20506">
    <property type="entry name" value="CYCLIN_AtCycA-like_rpt2"/>
    <property type="match status" value="1"/>
</dbReference>
<proteinExistence type="inferred from homology"/>
<dbReference type="GO" id="GO:0051301">
    <property type="term" value="P:cell division"/>
    <property type="evidence" value="ECO:0007669"/>
    <property type="project" value="UniProtKB-KW"/>
</dbReference>
<dbReference type="InterPro" id="IPR046965">
    <property type="entry name" value="Cyclin_A/B-like"/>
</dbReference>
<dbReference type="SMART" id="SM01332">
    <property type="entry name" value="Cyclin_C"/>
    <property type="match status" value="1"/>
</dbReference>
<dbReference type="FunFam" id="1.10.472.10:FF:000167">
    <property type="entry name" value="Mitotic cyclin 6"/>
    <property type="match status" value="1"/>
</dbReference>
<evidence type="ECO:0000256" key="6">
    <source>
        <dbReference type="SAM" id="MobiDB-lite"/>
    </source>
</evidence>
<dbReference type="Pfam" id="PF02984">
    <property type="entry name" value="Cyclin_C"/>
    <property type="match status" value="1"/>
</dbReference>
<dbReference type="CDD" id="cd20562">
    <property type="entry name" value="CYCLIN_AtCycA_like_rpt1"/>
    <property type="match status" value="1"/>
</dbReference>
<accession>A0A5B6XAU4</accession>
<evidence type="ECO:0000313" key="9">
    <source>
        <dbReference type="Proteomes" id="UP000325315"/>
    </source>
</evidence>
<dbReference type="PIRSF" id="PIRSF001771">
    <property type="entry name" value="Cyclin_A_B_D_E"/>
    <property type="match status" value="1"/>
</dbReference>
<dbReference type="EMBL" id="SMMG02000001">
    <property type="protein sequence ID" value="KAA3490424.1"/>
    <property type="molecule type" value="Genomic_DNA"/>
</dbReference>
<protein>
    <submittedName>
        <fullName evidence="8">Cyclin-A2-2-like</fullName>
    </submittedName>
</protein>
<evidence type="ECO:0000256" key="3">
    <source>
        <dbReference type="ARBA" id="ARBA00023127"/>
    </source>
</evidence>
<dbReference type="InterPro" id="IPR013763">
    <property type="entry name" value="Cyclin-like_dom"/>
</dbReference>
<dbReference type="InterPro" id="IPR006671">
    <property type="entry name" value="Cyclin_N"/>
</dbReference>
<dbReference type="Pfam" id="PF00134">
    <property type="entry name" value="Cyclin_N"/>
    <property type="match status" value="1"/>
</dbReference>
<gene>
    <name evidence="8" type="ORF">EPI10_033892</name>
</gene>
<dbReference type="FunFam" id="1.10.472.10:FF:000013">
    <property type="entry name" value="Cyclin A1"/>
    <property type="match status" value="1"/>
</dbReference>
<evidence type="ECO:0000256" key="1">
    <source>
        <dbReference type="ARBA" id="ARBA00006955"/>
    </source>
</evidence>
<name>A0A5B6XAU4_9ROSI</name>
<comment type="similarity">
    <text evidence="1">Belongs to the cyclin family. Cyclin AB subfamily.</text>
</comment>
<evidence type="ECO:0000256" key="5">
    <source>
        <dbReference type="RuleBase" id="RU000383"/>
    </source>
</evidence>
<dbReference type="InterPro" id="IPR004367">
    <property type="entry name" value="Cyclin_C-dom"/>
</dbReference>
<feature type="region of interest" description="Disordered" evidence="6">
    <location>
        <begin position="33"/>
        <end position="52"/>
    </location>
</feature>
<sequence>MCSFFSLSDNNLVLEYRFNDKLFNLKIIHRSGKRQASMNKENEPTEEVEEPTGRITRARYKALRAAGGICSSSKPSFKQEQKRVLRLNSKRAASDENKASVPATVGLQPKRRAVLKNVTNVGDDTLYMDCTNATKNQITKQTITDHNEKNTEMFEDIAMEIPSAEEDVKAKLADSLSKIRMVETQEITLPVIPEERELLESKCCAKERATADAMPPKHVSAMDVEVQSHQKIDQNEACKKLGASKDVVDIDSNLKDPQACGLYAPDIYNNMRVTEVGGAIFIHLMPNVIVILSGNSTLLNQRPSTNYMEQLQRDIIPSMRGILVDWLVEVSEEYKLVPDTLYLTVSLIDRFLSHNFIEKQRLQLLGVACMLIASKYEEICAPRVEEFCFITDNTYTREEVLKMESKVLNFLYFQLSVPTTKTFLRRFIQAAQASYKVPCLELEFLAKYLAELTLLEYSFLKFLPSSIAASAVFLARWTLNQSDHPWNPTLEHYTSYKASELKNTVLALEDLQLNTNGCSLNAIREKYRQQKVKFYACNLVCIQD</sequence>
<keyword evidence="4" id="KW-0131">Cell cycle</keyword>
<dbReference type="GO" id="GO:0044772">
    <property type="term" value="P:mitotic cell cycle phase transition"/>
    <property type="evidence" value="ECO:0007669"/>
    <property type="project" value="InterPro"/>
</dbReference>
<dbReference type="SMART" id="SM00385">
    <property type="entry name" value="CYCLIN"/>
    <property type="match status" value="2"/>
</dbReference>
<evidence type="ECO:0000256" key="2">
    <source>
        <dbReference type="ARBA" id="ARBA00022618"/>
    </source>
</evidence>
<dbReference type="InterPro" id="IPR039361">
    <property type="entry name" value="Cyclin"/>
</dbReference>
<keyword evidence="3 5" id="KW-0195">Cyclin</keyword>
<evidence type="ECO:0000256" key="4">
    <source>
        <dbReference type="ARBA" id="ARBA00023306"/>
    </source>
</evidence>
<reference evidence="9" key="1">
    <citation type="journal article" date="2019" name="Plant Biotechnol. J.">
        <title>Genome sequencing of the Australian wild diploid species Gossypium australe highlights disease resistance and delayed gland morphogenesis.</title>
        <authorList>
            <person name="Cai Y."/>
            <person name="Cai X."/>
            <person name="Wang Q."/>
            <person name="Wang P."/>
            <person name="Zhang Y."/>
            <person name="Cai C."/>
            <person name="Xu Y."/>
            <person name="Wang K."/>
            <person name="Zhou Z."/>
            <person name="Wang C."/>
            <person name="Geng S."/>
            <person name="Li B."/>
            <person name="Dong Q."/>
            <person name="Hou Y."/>
            <person name="Wang H."/>
            <person name="Ai P."/>
            <person name="Liu Z."/>
            <person name="Yi F."/>
            <person name="Sun M."/>
            <person name="An G."/>
            <person name="Cheng J."/>
            <person name="Zhang Y."/>
            <person name="Shi Q."/>
            <person name="Xie Y."/>
            <person name="Shi X."/>
            <person name="Chang Y."/>
            <person name="Huang F."/>
            <person name="Chen Y."/>
            <person name="Hong S."/>
            <person name="Mi L."/>
            <person name="Sun Q."/>
            <person name="Zhang L."/>
            <person name="Zhou B."/>
            <person name="Peng R."/>
            <person name="Zhang X."/>
            <person name="Liu F."/>
        </authorList>
    </citation>
    <scope>NUCLEOTIDE SEQUENCE [LARGE SCALE GENOMIC DNA]</scope>
    <source>
        <strain evidence="9">cv. PA1801</strain>
    </source>
</reference>
<dbReference type="GO" id="GO:0016538">
    <property type="term" value="F:cyclin-dependent protein serine/threonine kinase regulator activity"/>
    <property type="evidence" value="ECO:0007669"/>
    <property type="project" value="InterPro"/>
</dbReference>
<dbReference type="InterPro" id="IPR048258">
    <property type="entry name" value="Cyclins_cyclin-box"/>
</dbReference>
<dbReference type="PROSITE" id="PS00292">
    <property type="entry name" value="CYCLINS"/>
    <property type="match status" value="1"/>
</dbReference>
<organism evidence="8 9">
    <name type="scientific">Gossypium australe</name>
    <dbReference type="NCBI Taxonomy" id="47621"/>
    <lineage>
        <taxon>Eukaryota</taxon>
        <taxon>Viridiplantae</taxon>
        <taxon>Streptophyta</taxon>
        <taxon>Embryophyta</taxon>
        <taxon>Tracheophyta</taxon>
        <taxon>Spermatophyta</taxon>
        <taxon>Magnoliopsida</taxon>
        <taxon>eudicotyledons</taxon>
        <taxon>Gunneridae</taxon>
        <taxon>Pentapetalae</taxon>
        <taxon>rosids</taxon>
        <taxon>malvids</taxon>
        <taxon>Malvales</taxon>
        <taxon>Malvaceae</taxon>
        <taxon>Malvoideae</taxon>
        <taxon>Gossypium</taxon>
    </lineage>
</organism>
<dbReference type="PROSITE" id="PS50172">
    <property type="entry name" value="BRCT"/>
    <property type="match status" value="1"/>
</dbReference>
<dbReference type="OrthoDB" id="5590282at2759"/>
<dbReference type="InterPro" id="IPR036915">
    <property type="entry name" value="Cyclin-like_sf"/>
</dbReference>
<comment type="caution">
    <text evidence="8">The sequence shown here is derived from an EMBL/GenBank/DDBJ whole genome shotgun (WGS) entry which is preliminary data.</text>
</comment>
<keyword evidence="2" id="KW-0132">Cell division</keyword>
<dbReference type="Proteomes" id="UP000325315">
    <property type="component" value="Unassembled WGS sequence"/>
</dbReference>
<dbReference type="Gene3D" id="1.10.472.10">
    <property type="entry name" value="Cyclin-like"/>
    <property type="match status" value="2"/>
</dbReference>